<dbReference type="EnsemblMetazoa" id="XM_014393439.2">
    <property type="protein sequence ID" value="XP_014248925.1"/>
    <property type="gene ID" value="LOC106666334"/>
</dbReference>
<proteinExistence type="predicted"/>
<keyword evidence="3" id="KW-1185">Reference proteome</keyword>
<dbReference type="InterPro" id="IPR031602">
    <property type="entry name" value="CIPC"/>
</dbReference>
<keyword evidence="1" id="KW-0175">Coiled coil</keyword>
<dbReference type="Pfam" id="PF15800">
    <property type="entry name" value="CiPC"/>
    <property type="match status" value="1"/>
</dbReference>
<evidence type="ECO:0000313" key="3">
    <source>
        <dbReference type="Proteomes" id="UP000494040"/>
    </source>
</evidence>
<reference evidence="2" key="1">
    <citation type="submission" date="2022-01" db="UniProtKB">
        <authorList>
            <consortium name="EnsemblMetazoa"/>
        </authorList>
    </citation>
    <scope>IDENTIFICATION</scope>
</reference>
<dbReference type="GeneID" id="106666334"/>
<feature type="coiled-coil region" evidence="1">
    <location>
        <begin position="107"/>
        <end position="134"/>
    </location>
</feature>
<organism evidence="2 3">
    <name type="scientific">Cimex lectularius</name>
    <name type="common">Bed bug</name>
    <name type="synonym">Acanthia lectularia</name>
    <dbReference type="NCBI Taxonomy" id="79782"/>
    <lineage>
        <taxon>Eukaryota</taxon>
        <taxon>Metazoa</taxon>
        <taxon>Ecdysozoa</taxon>
        <taxon>Arthropoda</taxon>
        <taxon>Hexapoda</taxon>
        <taxon>Insecta</taxon>
        <taxon>Pterygota</taxon>
        <taxon>Neoptera</taxon>
        <taxon>Paraneoptera</taxon>
        <taxon>Hemiptera</taxon>
        <taxon>Heteroptera</taxon>
        <taxon>Panheteroptera</taxon>
        <taxon>Cimicomorpha</taxon>
        <taxon>Cimicidae</taxon>
        <taxon>Cimex</taxon>
    </lineage>
</organism>
<dbReference type="OrthoDB" id="6374619at2759"/>
<dbReference type="Proteomes" id="UP000494040">
    <property type="component" value="Unassembled WGS sequence"/>
</dbReference>
<dbReference type="AlphaFoldDB" id="A0A8I6RS10"/>
<sequence>MAPTIREFADHRKEVSLEEQLQHRLKIWDGKKPGDVLKPSWKARRTNRDFNTITETLFYSMGLVVDQAVREGDAPSFTPRSRNGHIRHTDCSQLSKKQDLIDITIRTMALLRQNQQLQKQLTALQMETRAFVRETRQKYKDDLNSR</sequence>
<dbReference type="GO" id="GO:0045892">
    <property type="term" value="P:negative regulation of DNA-templated transcription"/>
    <property type="evidence" value="ECO:0007669"/>
    <property type="project" value="InterPro"/>
</dbReference>
<name>A0A8I6RS10_CIMLE</name>
<dbReference type="GO" id="GO:0042754">
    <property type="term" value="P:negative regulation of circadian rhythm"/>
    <property type="evidence" value="ECO:0007669"/>
    <property type="project" value="InterPro"/>
</dbReference>
<evidence type="ECO:0000313" key="2">
    <source>
        <dbReference type="EnsemblMetazoa" id="XP_014248925.1"/>
    </source>
</evidence>
<accession>A0A8I6RS10</accession>
<dbReference type="KEGG" id="clec:106666334"/>
<dbReference type="RefSeq" id="XP_014248925.1">
    <property type="nucleotide sequence ID" value="XM_014393439.2"/>
</dbReference>
<protein>
    <submittedName>
        <fullName evidence="2">Uncharacterized protein</fullName>
    </submittedName>
</protein>
<evidence type="ECO:0000256" key="1">
    <source>
        <dbReference type="SAM" id="Coils"/>
    </source>
</evidence>
<dbReference type="OMA" id="CCASRKE"/>